<keyword evidence="5" id="KW-0472">Membrane</keyword>
<dbReference type="EMBL" id="JABBWE010000032">
    <property type="protein sequence ID" value="KAG1793183.1"/>
    <property type="molecule type" value="Genomic_DNA"/>
</dbReference>
<dbReference type="OrthoDB" id="2985014at2759"/>
<organism evidence="7 8">
    <name type="scientific">Suillus plorans</name>
    <dbReference type="NCBI Taxonomy" id="116603"/>
    <lineage>
        <taxon>Eukaryota</taxon>
        <taxon>Fungi</taxon>
        <taxon>Dikarya</taxon>
        <taxon>Basidiomycota</taxon>
        <taxon>Agaricomycotina</taxon>
        <taxon>Agaricomycetes</taxon>
        <taxon>Agaricomycetidae</taxon>
        <taxon>Boletales</taxon>
        <taxon>Suillineae</taxon>
        <taxon>Suillaceae</taxon>
        <taxon>Suillus</taxon>
    </lineage>
</organism>
<gene>
    <name evidence="7" type="ORF">HD556DRAFT_524895</name>
</gene>
<dbReference type="SUPFAM" id="SSF103473">
    <property type="entry name" value="MFS general substrate transporter"/>
    <property type="match status" value="1"/>
</dbReference>
<dbReference type="GO" id="GO:0022857">
    <property type="term" value="F:transmembrane transporter activity"/>
    <property type="evidence" value="ECO:0007669"/>
    <property type="project" value="TreeGrafter"/>
</dbReference>
<evidence type="ECO:0000256" key="5">
    <source>
        <dbReference type="ARBA" id="ARBA00023136"/>
    </source>
</evidence>
<protein>
    <submittedName>
        <fullName evidence="7">Uncharacterized protein</fullName>
    </submittedName>
</protein>
<dbReference type="RefSeq" id="XP_041159672.1">
    <property type="nucleotide sequence ID" value="XM_041310865.1"/>
</dbReference>
<name>A0A9P7AP06_9AGAM</name>
<keyword evidence="4" id="KW-1133">Transmembrane helix</keyword>
<dbReference type="PANTHER" id="PTHR43791:SF6">
    <property type="entry name" value="TRANSPORTER, PUTATIVE (AFU_ORTHOLOGUE AFUA_1G16690)-RELATED"/>
    <property type="match status" value="1"/>
</dbReference>
<comment type="subcellular location">
    <subcellularLocation>
        <location evidence="1">Membrane</location>
        <topology evidence="1">Multi-pass membrane protein</topology>
    </subcellularLocation>
</comment>
<proteinExistence type="predicted"/>
<keyword evidence="2" id="KW-0813">Transport</keyword>
<comment type="caution">
    <text evidence="7">The sequence shown here is derived from an EMBL/GenBank/DDBJ whole genome shotgun (WGS) entry which is preliminary data.</text>
</comment>
<keyword evidence="8" id="KW-1185">Reference proteome</keyword>
<evidence type="ECO:0000256" key="1">
    <source>
        <dbReference type="ARBA" id="ARBA00004141"/>
    </source>
</evidence>
<evidence type="ECO:0000256" key="2">
    <source>
        <dbReference type="ARBA" id="ARBA00022448"/>
    </source>
</evidence>
<dbReference type="PANTHER" id="PTHR43791">
    <property type="entry name" value="PERMEASE-RELATED"/>
    <property type="match status" value="1"/>
</dbReference>
<dbReference type="Proteomes" id="UP000719766">
    <property type="component" value="Unassembled WGS sequence"/>
</dbReference>
<evidence type="ECO:0000256" key="4">
    <source>
        <dbReference type="ARBA" id="ARBA00022989"/>
    </source>
</evidence>
<evidence type="ECO:0000256" key="3">
    <source>
        <dbReference type="ARBA" id="ARBA00022692"/>
    </source>
</evidence>
<keyword evidence="3" id="KW-0812">Transmembrane</keyword>
<sequence length="122" mass="13533">MSDLPLLGSVDCSPRYDATSSGSSDDGPTLPLDNIDRSTVEKRLLRKLDLRVAFLVLVYIMNIMDRTNVAAARLRGFEEDLDMTGNQFNTLISILYVGYLVTQAPSYVPIPYHSAAAYLTRT</sequence>
<dbReference type="AlphaFoldDB" id="A0A9P7AP06"/>
<dbReference type="Gene3D" id="1.20.1250.20">
    <property type="entry name" value="MFS general substrate transporter like domains"/>
    <property type="match status" value="1"/>
</dbReference>
<reference evidence="7" key="1">
    <citation type="journal article" date="2020" name="New Phytol.">
        <title>Comparative genomics reveals dynamic genome evolution in host specialist ectomycorrhizal fungi.</title>
        <authorList>
            <person name="Lofgren L.A."/>
            <person name="Nguyen N.H."/>
            <person name="Vilgalys R."/>
            <person name="Ruytinx J."/>
            <person name="Liao H.L."/>
            <person name="Branco S."/>
            <person name="Kuo A."/>
            <person name="LaButti K."/>
            <person name="Lipzen A."/>
            <person name="Andreopoulos W."/>
            <person name="Pangilinan J."/>
            <person name="Riley R."/>
            <person name="Hundley H."/>
            <person name="Na H."/>
            <person name="Barry K."/>
            <person name="Grigoriev I.V."/>
            <person name="Stajich J.E."/>
            <person name="Kennedy P.G."/>
        </authorList>
    </citation>
    <scope>NUCLEOTIDE SEQUENCE</scope>
    <source>
        <strain evidence="7">S12</strain>
    </source>
</reference>
<evidence type="ECO:0000313" key="8">
    <source>
        <dbReference type="Proteomes" id="UP000719766"/>
    </source>
</evidence>
<accession>A0A9P7AP06</accession>
<dbReference type="InterPro" id="IPR036259">
    <property type="entry name" value="MFS_trans_sf"/>
</dbReference>
<dbReference type="GO" id="GO:0016020">
    <property type="term" value="C:membrane"/>
    <property type="evidence" value="ECO:0007669"/>
    <property type="project" value="UniProtKB-SubCell"/>
</dbReference>
<feature type="region of interest" description="Disordered" evidence="6">
    <location>
        <begin position="13"/>
        <end position="34"/>
    </location>
</feature>
<evidence type="ECO:0000313" key="7">
    <source>
        <dbReference type="EMBL" id="KAG1793183.1"/>
    </source>
</evidence>
<evidence type="ECO:0000256" key="6">
    <source>
        <dbReference type="SAM" id="MobiDB-lite"/>
    </source>
</evidence>
<dbReference type="GeneID" id="64604629"/>